<gene>
    <name evidence="1" type="ORF">ACOLOM_LOCUS6569</name>
</gene>
<evidence type="ECO:0000313" key="1">
    <source>
        <dbReference type="EMBL" id="CAG8597837.1"/>
    </source>
</evidence>
<reference evidence="1" key="1">
    <citation type="submission" date="2021-06" db="EMBL/GenBank/DDBJ databases">
        <authorList>
            <person name="Kallberg Y."/>
            <person name="Tangrot J."/>
            <person name="Rosling A."/>
        </authorList>
    </citation>
    <scope>NUCLEOTIDE SEQUENCE</scope>
    <source>
        <strain evidence="1">CL356</strain>
    </source>
</reference>
<protein>
    <submittedName>
        <fullName evidence="1">9594_t:CDS:1</fullName>
    </submittedName>
</protein>
<proteinExistence type="predicted"/>
<accession>A0ACA9MNQ3</accession>
<dbReference type="Proteomes" id="UP000789525">
    <property type="component" value="Unassembled WGS sequence"/>
</dbReference>
<dbReference type="EMBL" id="CAJVPT010013649">
    <property type="protein sequence ID" value="CAG8597837.1"/>
    <property type="molecule type" value="Genomic_DNA"/>
</dbReference>
<evidence type="ECO:0000313" key="2">
    <source>
        <dbReference type="Proteomes" id="UP000789525"/>
    </source>
</evidence>
<comment type="caution">
    <text evidence="1">The sequence shown here is derived from an EMBL/GenBank/DDBJ whole genome shotgun (WGS) entry which is preliminary data.</text>
</comment>
<organism evidence="1 2">
    <name type="scientific">Acaulospora colombiana</name>
    <dbReference type="NCBI Taxonomy" id="27376"/>
    <lineage>
        <taxon>Eukaryota</taxon>
        <taxon>Fungi</taxon>
        <taxon>Fungi incertae sedis</taxon>
        <taxon>Mucoromycota</taxon>
        <taxon>Glomeromycotina</taxon>
        <taxon>Glomeromycetes</taxon>
        <taxon>Diversisporales</taxon>
        <taxon>Acaulosporaceae</taxon>
        <taxon>Acaulospora</taxon>
    </lineage>
</organism>
<keyword evidence="2" id="KW-1185">Reference proteome</keyword>
<feature type="non-terminal residue" evidence="1">
    <location>
        <position position="608"/>
    </location>
</feature>
<feature type="non-terminal residue" evidence="1">
    <location>
        <position position="1"/>
    </location>
</feature>
<sequence length="608" mass="66004">MPPPRLPSGQESPPWDLTSEPAVTYKPSHGSRSISYEQMADDEDSLEDSIDSSTSAASSHGIQGTFPSSDRIRIRWAQPMNRNQGLGVLADGRRRVGVEDSVGSLHCTILGRDEHERIKMRLEYEGTCKALWFPGVATQVGLDVVLDAKGRTISWASEDERWEISGGPGLTGYDGIVPVPSQATPRASDETESHIPRPSLTSTRLSSYGAPSLLQTALPTNSILPDYSFETTPSPTVSMINSTGTPYGNSSTSSAVVLAVAPTKPITLFLDIGDLSPPPSNEFNFKASGTILVGPHKDSDEKDDDEEIELPIFRILPAAKTRSQLLISSEMQQGIEVILPQEKRQLKNGMVNGIRTPPPRRKTLKRKSTIQADDGVCIIIPTQPLSPEQSPAARLRTTPRTPQRALSLRTQRTPRTPGSTLISSPVVGGPHSIPWVRASVTLLPPSNRHSHAVQFSVPAVAVTDGVLSFGVCPPSFVPHGDEPAIEIVSATADGMSLQVEVITRASLEDEKMGDGRGFPFVDFTTASGELKKEEMSDLAIRDMDTWIRIVLPDERIFGNLDIQYLVARDPKTKNQKKSSSRSENLLILLPAFHIGVGTYAVDFHHSQG</sequence>
<name>A0ACA9MNQ3_9GLOM</name>